<dbReference type="InterPro" id="IPR043504">
    <property type="entry name" value="Peptidase_S1_PA_chymotrypsin"/>
</dbReference>
<dbReference type="Proteomes" id="UP000625711">
    <property type="component" value="Unassembled WGS sequence"/>
</dbReference>
<dbReference type="Gene3D" id="2.40.10.10">
    <property type="entry name" value="Trypsin-like serine proteases"/>
    <property type="match status" value="2"/>
</dbReference>
<accession>A0A834MP69</accession>
<evidence type="ECO:0000256" key="1">
    <source>
        <dbReference type="ARBA" id="ARBA00023157"/>
    </source>
</evidence>
<dbReference type="InterPro" id="IPR001254">
    <property type="entry name" value="Trypsin_dom"/>
</dbReference>
<sequence length="162" mass="17911">MKIFEIAQQVAQLKKVSALAHEQNWIPQYYPAEPTIFDNSTLRVVAGQDASRNQFSYQISLRLISGIFMYHICGGSIISQRWVLSAARCTSGQAALVFRVTASTFIETDSRIANQQTVAVSQIINHASYPGGSTVSANDICAIRLSPLFTRYIEILGIKILI</sequence>
<gene>
    <name evidence="3" type="ORF">GWI33_003900</name>
</gene>
<evidence type="ECO:0000313" key="3">
    <source>
        <dbReference type="EMBL" id="KAF7286844.1"/>
    </source>
</evidence>
<proteinExistence type="predicted"/>
<organism evidence="3 4">
    <name type="scientific">Rhynchophorus ferrugineus</name>
    <name type="common">Red palm weevil</name>
    <name type="synonym">Curculio ferrugineus</name>
    <dbReference type="NCBI Taxonomy" id="354439"/>
    <lineage>
        <taxon>Eukaryota</taxon>
        <taxon>Metazoa</taxon>
        <taxon>Ecdysozoa</taxon>
        <taxon>Arthropoda</taxon>
        <taxon>Hexapoda</taxon>
        <taxon>Insecta</taxon>
        <taxon>Pterygota</taxon>
        <taxon>Neoptera</taxon>
        <taxon>Endopterygota</taxon>
        <taxon>Coleoptera</taxon>
        <taxon>Polyphaga</taxon>
        <taxon>Cucujiformia</taxon>
        <taxon>Curculionidae</taxon>
        <taxon>Dryophthorinae</taxon>
        <taxon>Rhynchophorus</taxon>
    </lineage>
</organism>
<dbReference type="FunFam" id="2.40.10.10:FF:000068">
    <property type="entry name" value="transmembrane protease serine 2"/>
    <property type="match status" value="1"/>
</dbReference>
<name>A0A834MP69_RHYFE</name>
<dbReference type="EMBL" id="JAACXV010000020">
    <property type="protein sequence ID" value="KAF7286844.1"/>
    <property type="molecule type" value="Genomic_DNA"/>
</dbReference>
<dbReference type="Pfam" id="PF00089">
    <property type="entry name" value="Trypsin"/>
    <property type="match status" value="1"/>
</dbReference>
<evidence type="ECO:0000259" key="2">
    <source>
        <dbReference type="PROSITE" id="PS50240"/>
    </source>
</evidence>
<reference evidence="3" key="1">
    <citation type="submission" date="2020-08" db="EMBL/GenBank/DDBJ databases">
        <title>Genome sequencing and assembly of the red palm weevil Rhynchophorus ferrugineus.</title>
        <authorList>
            <person name="Dias G.B."/>
            <person name="Bergman C.M."/>
            <person name="Manee M."/>
        </authorList>
    </citation>
    <scope>NUCLEOTIDE SEQUENCE</scope>
    <source>
        <strain evidence="3">AA-2017</strain>
        <tissue evidence="3">Whole larva</tissue>
    </source>
</reference>
<feature type="domain" description="Peptidase S1" evidence="2">
    <location>
        <begin position="44"/>
        <end position="162"/>
    </location>
</feature>
<dbReference type="GO" id="GO:0006508">
    <property type="term" value="P:proteolysis"/>
    <property type="evidence" value="ECO:0007669"/>
    <property type="project" value="InterPro"/>
</dbReference>
<comment type="caution">
    <text evidence="3">The sequence shown here is derived from an EMBL/GenBank/DDBJ whole genome shotgun (WGS) entry which is preliminary data.</text>
</comment>
<dbReference type="PANTHER" id="PTHR24250">
    <property type="entry name" value="CHYMOTRYPSIN-RELATED"/>
    <property type="match status" value="1"/>
</dbReference>
<dbReference type="InterPro" id="IPR009003">
    <property type="entry name" value="Peptidase_S1_PA"/>
</dbReference>
<dbReference type="OrthoDB" id="10061449at2759"/>
<keyword evidence="4" id="KW-1185">Reference proteome</keyword>
<dbReference type="GO" id="GO:0004252">
    <property type="term" value="F:serine-type endopeptidase activity"/>
    <property type="evidence" value="ECO:0007669"/>
    <property type="project" value="InterPro"/>
</dbReference>
<evidence type="ECO:0000313" key="4">
    <source>
        <dbReference type="Proteomes" id="UP000625711"/>
    </source>
</evidence>
<dbReference type="PROSITE" id="PS50240">
    <property type="entry name" value="TRYPSIN_DOM"/>
    <property type="match status" value="1"/>
</dbReference>
<dbReference type="SUPFAM" id="SSF50494">
    <property type="entry name" value="Trypsin-like serine proteases"/>
    <property type="match status" value="1"/>
</dbReference>
<dbReference type="AlphaFoldDB" id="A0A834MP69"/>
<protein>
    <recommendedName>
        <fullName evidence="2">Peptidase S1 domain-containing protein</fullName>
    </recommendedName>
</protein>
<keyword evidence="1" id="KW-1015">Disulfide bond</keyword>